<dbReference type="InterPro" id="IPR025916">
    <property type="entry name" value="YdjO"/>
</dbReference>
<gene>
    <name evidence="1" type="ORF">ACFQ03_05355</name>
</gene>
<organism evidence="1 2">
    <name type="scientific">Paenibacillus residui</name>
    <dbReference type="NCBI Taxonomy" id="629724"/>
    <lineage>
        <taxon>Bacteria</taxon>
        <taxon>Bacillati</taxon>
        <taxon>Bacillota</taxon>
        <taxon>Bacilli</taxon>
        <taxon>Bacillales</taxon>
        <taxon>Paenibacillaceae</taxon>
        <taxon>Paenibacillus</taxon>
    </lineage>
</organism>
<dbReference type="Proteomes" id="UP001597120">
    <property type="component" value="Unassembled WGS sequence"/>
</dbReference>
<evidence type="ECO:0000313" key="1">
    <source>
        <dbReference type="EMBL" id="MFD0868567.1"/>
    </source>
</evidence>
<sequence length="63" mass="7037">MKNFPNKSKSEKEPPVIEAKVWICTGGQCPGWMRAEFTFAEQPECPLCHSEMSLGVKVVPKIS</sequence>
<evidence type="ECO:0000313" key="2">
    <source>
        <dbReference type="Proteomes" id="UP001597120"/>
    </source>
</evidence>
<name>A0ABW3D545_9BACL</name>
<reference evidence="2" key="1">
    <citation type="journal article" date="2019" name="Int. J. Syst. Evol. Microbiol.">
        <title>The Global Catalogue of Microorganisms (GCM) 10K type strain sequencing project: providing services to taxonomists for standard genome sequencing and annotation.</title>
        <authorList>
            <consortium name="The Broad Institute Genomics Platform"/>
            <consortium name="The Broad Institute Genome Sequencing Center for Infectious Disease"/>
            <person name="Wu L."/>
            <person name="Ma J."/>
        </authorList>
    </citation>
    <scope>NUCLEOTIDE SEQUENCE [LARGE SCALE GENOMIC DNA]</scope>
    <source>
        <strain evidence="2">CCUG 57263</strain>
    </source>
</reference>
<dbReference type="RefSeq" id="WP_144932933.1">
    <property type="nucleotide sequence ID" value="NZ_JBHTIU010000016.1"/>
</dbReference>
<dbReference type="EMBL" id="JBHTIU010000016">
    <property type="protein sequence ID" value="MFD0868567.1"/>
    <property type="molecule type" value="Genomic_DNA"/>
</dbReference>
<proteinExistence type="predicted"/>
<dbReference type="Pfam" id="PF14169">
    <property type="entry name" value="YdjO"/>
    <property type="match status" value="1"/>
</dbReference>
<protein>
    <submittedName>
        <fullName evidence="1">Cold-inducible protein YdjO-related protein</fullName>
    </submittedName>
</protein>
<accession>A0ABW3D545</accession>
<keyword evidence="2" id="KW-1185">Reference proteome</keyword>
<comment type="caution">
    <text evidence="1">The sequence shown here is derived from an EMBL/GenBank/DDBJ whole genome shotgun (WGS) entry which is preliminary data.</text>
</comment>